<evidence type="ECO:0000313" key="7">
    <source>
        <dbReference type="Proteomes" id="UP001174136"/>
    </source>
</evidence>
<feature type="region of interest" description="Disordered" evidence="1">
    <location>
        <begin position="2246"/>
        <end position="2280"/>
    </location>
</feature>
<feature type="region of interest" description="Disordered" evidence="1">
    <location>
        <begin position="1431"/>
        <end position="1455"/>
    </location>
</feature>
<dbReference type="Gene3D" id="3.90.70.120">
    <property type="match status" value="1"/>
</dbReference>
<protein>
    <submittedName>
        <fullName evidence="6">Uncharacterized protein</fullName>
    </submittedName>
</protein>
<evidence type="ECO:0000259" key="4">
    <source>
        <dbReference type="Pfam" id="PF14214"/>
    </source>
</evidence>
<dbReference type="CDD" id="cd00229">
    <property type="entry name" value="SGNH_hydrolase"/>
    <property type="match status" value="2"/>
</dbReference>
<feature type="compositionally biased region" description="Polar residues" evidence="1">
    <location>
        <begin position="2293"/>
        <end position="2308"/>
    </location>
</feature>
<feature type="chain" id="PRO_5041360567" evidence="2">
    <location>
        <begin position="20"/>
        <end position="2508"/>
    </location>
</feature>
<accession>A0AA47NM50</accession>
<feature type="compositionally biased region" description="Basic and acidic residues" evidence="1">
    <location>
        <begin position="1751"/>
        <end position="1769"/>
    </location>
</feature>
<feature type="signal peptide" evidence="2">
    <location>
        <begin position="1"/>
        <end position="19"/>
    </location>
</feature>
<feature type="domain" description="Peptidase C76" evidence="3">
    <location>
        <begin position="1467"/>
        <end position="1628"/>
    </location>
</feature>
<feature type="region of interest" description="Disordered" evidence="1">
    <location>
        <begin position="2293"/>
        <end position="2325"/>
    </location>
</feature>
<name>A0AA47NM50_MERPO</name>
<feature type="region of interest" description="Disordered" evidence="1">
    <location>
        <begin position="1720"/>
        <end position="1769"/>
    </location>
</feature>
<evidence type="ECO:0000313" key="6">
    <source>
        <dbReference type="EMBL" id="KAK0131256.1"/>
    </source>
</evidence>
<dbReference type="InterPro" id="IPR046700">
    <property type="entry name" value="DUF6570"/>
</dbReference>
<sequence>MAFMLKKLCLLLQFVLIVGDSHLRAIVDGVVQMPEEPFSFGVMSTPGAAASVLRTEVLNAVLPRVPDAVCLLAPSNNLTASRTIDKASVDYVNLLRIIRSRWPNFVLIVGDSHLRAIVDGVVQMPEEPFSFGVMSTPGAAASALRTEVLNAALPRVPDAVCLLAPSNNLTASRTVDEASVDYVNLLRTIRSRWPNVFVVDFPPRLNCEVSCQDLLRQEYHRFVLIVGDSHLRAIVDGVVQMLEEPFSFGVMSTPGAAASALRTEVLNAALPRVPDAVCLLAPSNNLTASRTVDEASVDYVNLLRTIRSRWPNVFVVDFPPRLNCEVSCQDLLRQEYHRFVLIVGDSHLRAIVDGVVQMPEEPFSFGVMSTPGAAASALRTEVLNAVLPRVPDAVCLLAPSNNLTASRTIDEASVDYVNLLRRIRSRWPNVFVVDFPPRLNCEVSCQDLLRQEYHRVSVRMGGGTGYRHRVNKWPVSPFTGRSHKLVIPAESPDKKFVLIVGDSHLRAIVDGVVQMPKEPFSFGFMSTPGAAASALRTEVLNAVLPRVPDAVCLLAPSNNLTASRTVDEASVDYVNLLRSIRSRWPNVFVVDFPPRLNCEVSRQDLLRQEYHRVSARMGVKYFSAEEYFPHTQLELWSRDGVHLSDDRGMGILAQLMCNNLTASRTIDEASVDYVNLLRTIRSRWPNFVLIVGDSHLRAIVDGVVQMPEEPFSFGVMSTPGAAASALRTEVLNAVLPRVPDAVCLLAPSNNLTASRTIDEASVDYVNLLRRIRSRWPNVFVVDFPPRLNCEVSCQDLLRQEYHRFVLIVGDSHLRAIVDGVVQMPEEPFSFGVMSTPGAAASAVPDAVCLLAPSNNLTASRTIDEASVDYVNLLRRIRSRWPNVFVVDFPPRLNCEVSCQDLLRQEYHRFVLIVGDSHLRAIVDGVVQMPEEPFSFGVMSTPGAAASALRTEVLNAVLPQVPDAVCLLAPSNNLTASRTIDEASVDYVNLLRRIRSRWPNVFVVDFPPRLNCEVSCQDLLRQEYHRQDAEEGETCAGGEAAVEEAGPGEAGGPDGVPPSYRVQDHRDPTPMLPSSSRGTGYRHRVQKWPVSPFTGHSHKLVIPMESPDKKFVLIVGDSHLRAIVDGVVQMPEEPFSFGVMSTPGAAASALRTEVLNAVLPRVPDAVCLLAPSNNLTASRTIDEASVDYVNLLRTIRSRWPNVFVVDFPPRLNCEVSYQDLLRQEYHRVSARMGVKYFSAVEYFPHTQPELWSRDGVHLSDDQGMGILVQLLWSAAMKEFETPPPAPRVSPRPSPPVRTFSPKLVVTGEAPAPRSPDPFQWQLASHGHKAEESSFPLNPVWFSSTVLDAMEEVSPSNLSSPVDYQPSPRHKRATKGHTLVAYTPPPPPPGWITPNQDFLEFGRINPLLFTGCKVFSFTECVVMCSQRAKLKTPSPTTPPWTITDAGCDPPSPAKGPARTEQRFETVRASHSQNDRRYKRFSRNHQCTCMSLTFLAYQNEGSQFNRTALDKVMAHGDSLYVGIKQQLILDKTFQGNHLTLEEMPKQVLTDTNMYDVKMSFARLGPLKAQAPSPGSEQWGQSLATQLECLSAEVSQALIVVSPECIAVFRDKSGRYGVFDSHTRNAAGIPHHYGTAIMMTFSELSDLADHLHKVFKCRGADATYEFVPISFDAVSSSEHCQPLADSTKDTQSETLPCTPQAEVPTADINVSSAPQVVPQTADIDVSSAPQVVPQTASVSKLNTQRRQKARRKASASKDQRERKRKSSTEYDRNKYASCPEFRMKKVQAVKTTYARKSHHQQRLLSFKRYYSDPQVHTKKKETNIGRYRTDPTFQNKQKKSITDRYRTDPAFQSKQKKRITDRYRTDPAFQSKQKKRITDRYRTDPAFQSKQKKRITERYRTDPAFQSKQKKRIAYSYRTDPAFRDKLKKNMSDRYRTDPTFRSRQKMCMKTHYASNQSYRQKKMQSLNLKYHNDPEFRQRCIQRVSQKRLTKLATNAAFCIHHKIQKALRIRRKYRHIVTHHQEPPQALMDPVMEAAIASFRETIRHGPTYVCTVCNRTMFPNQVKLCKRGKYSKHNKMAAACLTGNYVHVCDDDCTSPCSVPQERVQEWICHTCDNHLSRGRMPSTAVANNLELAPIPPELAILNVLERQLIAKILPFAKIIALPKGQQRAVHGAVVCVPSEMETVVNSLPRPNAEAQLLQVKLKRRIKYKGHQHFYTVNMKNVLAGLAKLKQLHSEYKDVSIDDSATYESLQDDEEDSQHNTAVAAQPEQHSTPEQQSDTEKNMEADIDLEELFNSQNEPDQSNVAAQTEQSDKEADKEKEELRPGLALDTCMQPPDIAQEILSYGDGIFSIAPAQGNKPVGFFTIPKLEAMAFPVQFPTGQNTLDEVRKVQLSPSMYFNARLFAADTRFASDQSYLFFAQFVTETHLATSSMSIQMRKGKSKSKDGRRVNNWMLQDKVELERLIMDKDATRFMQPLRGTPAYWEKTLRDVHAMVRQIGKPTFFLTFSCC</sequence>
<evidence type="ECO:0000256" key="2">
    <source>
        <dbReference type="SAM" id="SignalP"/>
    </source>
</evidence>
<proteinExistence type="predicted"/>
<dbReference type="Pfam" id="PF14214">
    <property type="entry name" value="Helitron_like_N"/>
    <property type="match status" value="1"/>
</dbReference>
<reference evidence="6" key="1">
    <citation type="journal article" date="2023" name="Front. Mar. Sci.">
        <title>A new Merluccius polli reference genome to investigate the effects of global change in West African waters.</title>
        <authorList>
            <person name="Mateo J.L."/>
            <person name="Blanco-Fernandez C."/>
            <person name="Garcia-Vazquez E."/>
            <person name="Machado-Schiaffino G."/>
        </authorList>
    </citation>
    <scope>NUCLEOTIDE SEQUENCE</scope>
    <source>
        <strain evidence="6">C29</strain>
        <tissue evidence="6">Fin</tissue>
    </source>
</reference>
<dbReference type="Pfam" id="PF20209">
    <property type="entry name" value="DUF6570"/>
    <property type="match status" value="1"/>
</dbReference>
<feature type="compositionally biased region" description="Basic residues" evidence="1">
    <location>
        <begin position="1739"/>
        <end position="1750"/>
    </location>
</feature>
<dbReference type="InterPro" id="IPR006928">
    <property type="entry name" value="Herpes_teg_USP"/>
</dbReference>
<feature type="compositionally biased region" description="Polar residues" evidence="1">
    <location>
        <begin position="1723"/>
        <end position="1738"/>
    </location>
</feature>
<dbReference type="InterPro" id="IPR025476">
    <property type="entry name" value="Helitron_helicase-like"/>
</dbReference>
<evidence type="ECO:0000256" key="1">
    <source>
        <dbReference type="SAM" id="MobiDB-lite"/>
    </source>
</evidence>
<dbReference type="Pfam" id="PF04843">
    <property type="entry name" value="Herpes_teg_N"/>
    <property type="match status" value="1"/>
</dbReference>
<organism evidence="6 7">
    <name type="scientific">Merluccius polli</name>
    <name type="common">Benguela hake</name>
    <name type="synonym">Merluccius cadenati</name>
    <dbReference type="NCBI Taxonomy" id="89951"/>
    <lineage>
        <taxon>Eukaryota</taxon>
        <taxon>Metazoa</taxon>
        <taxon>Chordata</taxon>
        <taxon>Craniata</taxon>
        <taxon>Vertebrata</taxon>
        <taxon>Euteleostomi</taxon>
        <taxon>Actinopterygii</taxon>
        <taxon>Neopterygii</taxon>
        <taxon>Teleostei</taxon>
        <taxon>Neoteleostei</taxon>
        <taxon>Acanthomorphata</taxon>
        <taxon>Zeiogadaria</taxon>
        <taxon>Gadariae</taxon>
        <taxon>Gadiformes</taxon>
        <taxon>Gadoidei</taxon>
        <taxon>Merlucciidae</taxon>
        <taxon>Merluccius</taxon>
    </lineage>
</organism>
<gene>
    <name evidence="6" type="ORF">N1851_034044</name>
</gene>
<feature type="compositionally biased region" description="Basic and acidic residues" evidence="1">
    <location>
        <begin position="2309"/>
        <end position="2322"/>
    </location>
</feature>
<evidence type="ECO:0000259" key="3">
    <source>
        <dbReference type="Pfam" id="PF04843"/>
    </source>
</evidence>
<feature type="compositionally biased region" description="Polar residues" evidence="1">
    <location>
        <begin position="2258"/>
        <end position="2275"/>
    </location>
</feature>
<dbReference type="SUPFAM" id="SSF54001">
    <property type="entry name" value="Cysteine proteinases"/>
    <property type="match status" value="1"/>
</dbReference>
<evidence type="ECO:0000259" key="5">
    <source>
        <dbReference type="Pfam" id="PF20209"/>
    </source>
</evidence>
<dbReference type="Gene3D" id="3.40.50.1110">
    <property type="entry name" value="SGNH hydrolase"/>
    <property type="match status" value="2"/>
</dbReference>
<dbReference type="EMBL" id="JAOPHQ010006555">
    <property type="protein sequence ID" value="KAK0131256.1"/>
    <property type="molecule type" value="Genomic_DNA"/>
</dbReference>
<feature type="domain" description="Helitron helicase-like" evidence="4">
    <location>
        <begin position="2397"/>
        <end position="2507"/>
    </location>
</feature>
<dbReference type="InterPro" id="IPR036514">
    <property type="entry name" value="SGNH_hydro_sf"/>
</dbReference>
<feature type="domain" description="DUF6570" evidence="5">
    <location>
        <begin position="2117"/>
        <end position="2244"/>
    </location>
</feature>
<dbReference type="InterPro" id="IPR038765">
    <property type="entry name" value="Papain-like_cys_pep_sf"/>
</dbReference>
<dbReference type="Proteomes" id="UP001174136">
    <property type="component" value="Unassembled WGS sequence"/>
</dbReference>
<keyword evidence="7" id="KW-1185">Reference proteome</keyword>
<dbReference type="SUPFAM" id="SSF52266">
    <property type="entry name" value="SGNH hydrolase"/>
    <property type="match status" value="2"/>
</dbReference>
<keyword evidence="2" id="KW-0732">Signal</keyword>
<comment type="caution">
    <text evidence="6">The sequence shown here is derived from an EMBL/GenBank/DDBJ whole genome shotgun (WGS) entry which is preliminary data.</text>
</comment>